<dbReference type="CDD" id="cd18070">
    <property type="entry name" value="DEXQc_SHPRH"/>
    <property type="match status" value="1"/>
</dbReference>
<organism evidence="10 11">
    <name type="scientific">Trichoplax adhaerens</name>
    <name type="common">Trichoplax reptans</name>
    <dbReference type="NCBI Taxonomy" id="10228"/>
    <lineage>
        <taxon>Eukaryota</taxon>
        <taxon>Metazoa</taxon>
        <taxon>Placozoa</taxon>
        <taxon>Uniplacotomia</taxon>
        <taxon>Trichoplacea</taxon>
        <taxon>Trichoplacidae</taxon>
        <taxon>Trichoplax</taxon>
    </lineage>
</organism>
<dbReference type="CTD" id="6751354"/>
<reference evidence="10 11" key="1">
    <citation type="journal article" date="2008" name="Nature">
        <title>The Trichoplax genome and the nature of placozoans.</title>
        <authorList>
            <person name="Srivastava M."/>
            <person name="Begovic E."/>
            <person name="Chapman J."/>
            <person name="Putnam N.H."/>
            <person name="Hellsten U."/>
            <person name="Kawashima T."/>
            <person name="Kuo A."/>
            <person name="Mitros T."/>
            <person name="Salamov A."/>
            <person name="Carpenter M.L."/>
            <person name="Signorovitch A.Y."/>
            <person name="Moreno M.A."/>
            <person name="Kamm K."/>
            <person name="Grimwood J."/>
            <person name="Schmutz J."/>
            <person name="Shapiro H."/>
            <person name="Grigoriev I.V."/>
            <person name="Buss L.W."/>
            <person name="Schierwater B."/>
            <person name="Dellaporta S.L."/>
            <person name="Rokhsar D.S."/>
        </authorList>
    </citation>
    <scope>NUCLEOTIDE SEQUENCE [LARGE SCALE GENOMIC DNA]</scope>
    <source>
        <strain evidence="10 11">Grell-BS-1999</strain>
    </source>
</reference>
<keyword evidence="11" id="KW-1185">Reference proteome</keyword>
<dbReference type="GeneID" id="6751354"/>
<dbReference type="PANTHER" id="PTHR45865">
    <property type="entry name" value="E3 UBIQUITIN-PROTEIN LIGASE SHPRH FAMILY MEMBER"/>
    <property type="match status" value="1"/>
</dbReference>
<dbReference type="FunCoup" id="B3RQ77">
    <property type="interactions" value="2311"/>
</dbReference>
<protein>
    <recommendedName>
        <fullName evidence="12">RING-type domain-containing protein</fullName>
    </recommendedName>
</protein>
<dbReference type="GO" id="GO:0061630">
    <property type="term" value="F:ubiquitin protein ligase activity"/>
    <property type="evidence" value="ECO:0000318"/>
    <property type="project" value="GO_Central"/>
</dbReference>
<dbReference type="Pfam" id="PF00176">
    <property type="entry name" value="SNF2-rel_dom"/>
    <property type="match status" value="1"/>
</dbReference>
<dbReference type="KEGG" id="tad:TRIADDRAFT_53804"/>
<dbReference type="InterPro" id="IPR048695">
    <property type="entry name" value="SHPRH_helical_2nd"/>
</dbReference>
<dbReference type="InterPro" id="IPR038718">
    <property type="entry name" value="SNF2-like_sf"/>
</dbReference>
<dbReference type="Proteomes" id="UP000009022">
    <property type="component" value="Unassembled WGS sequence"/>
</dbReference>
<dbReference type="Gene3D" id="3.30.40.10">
    <property type="entry name" value="Zinc/RING finger domain, C3HC4 (zinc finger)"/>
    <property type="match status" value="1"/>
</dbReference>
<accession>B3RQ77</accession>
<keyword evidence="3" id="KW-0378">Hydrolase</keyword>
<dbReference type="PROSITE" id="PS51194">
    <property type="entry name" value="HELICASE_CTER"/>
    <property type="match status" value="1"/>
</dbReference>
<dbReference type="SUPFAM" id="SSF52540">
    <property type="entry name" value="P-loop containing nucleoside triphosphate hydrolases"/>
    <property type="match status" value="2"/>
</dbReference>
<evidence type="ECO:0000256" key="5">
    <source>
        <dbReference type="PROSITE-ProRule" id="PRU00175"/>
    </source>
</evidence>
<keyword evidence="4" id="KW-0862">Zinc</keyword>
<dbReference type="Gene3D" id="3.40.50.300">
    <property type="entry name" value="P-loop containing nucleotide triphosphate hydrolases"/>
    <property type="match status" value="1"/>
</dbReference>
<evidence type="ECO:0000259" key="7">
    <source>
        <dbReference type="PROSITE" id="PS50089"/>
    </source>
</evidence>
<dbReference type="InterPro" id="IPR011011">
    <property type="entry name" value="Znf_FYVE_PHD"/>
</dbReference>
<dbReference type="PANTHER" id="PTHR45865:SF1">
    <property type="entry name" value="E3 UBIQUITIN-PROTEIN LIGASE SHPRH"/>
    <property type="match status" value="1"/>
</dbReference>
<dbReference type="PROSITE" id="PS51192">
    <property type="entry name" value="HELICASE_ATP_BIND_1"/>
    <property type="match status" value="1"/>
</dbReference>
<dbReference type="InterPro" id="IPR000330">
    <property type="entry name" value="SNF2_N"/>
</dbReference>
<name>B3RQ77_TRIAD</name>
<dbReference type="InterPro" id="IPR048686">
    <property type="entry name" value="SHPRH_helical_1st"/>
</dbReference>
<dbReference type="InterPro" id="IPR052583">
    <property type="entry name" value="ATP-helicase/E3_Ub-Ligase"/>
</dbReference>
<dbReference type="GO" id="GO:0008270">
    <property type="term" value="F:zinc ion binding"/>
    <property type="evidence" value="ECO:0007669"/>
    <property type="project" value="UniProtKB-KW"/>
</dbReference>
<dbReference type="GO" id="GO:0016787">
    <property type="term" value="F:hydrolase activity"/>
    <property type="evidence" value="ECO:0007669"/>
    <property type="project" value="UniProtKB-KW"/>
</dbReference>
<dbReference type="Pfam" id="PF00271">
    <property type="entry name" value="Helicase_C"/>
    <property type="match status" value="1"/>
</dbReference>
<evidence type="ECO:0000313" key="10">
    <source>
        <dbReference type="EMBL" id="EDV27774.1"/>
    </source>
</evidence>
<dbReference type="EMBL" id="DS985242">
    <property type="protein sequence ID" value="EDV27774.1"/>
    <property type="molecule type" value="Genomic_DNA"/>
</dbReference>
<evidence type="ECO:0000256" key="2">
    <source>
        <dbReference type="ARBA" id="ARBA00022771"/>
    </source>
</evidence>
<keyword evidence="1" id="KW-0479">Metal-binding</keyword>
<feature type="region of interest" description="Disordered" evidence="6">
    <location>
        <begin position="1"/>
        <end position="36"/>
    </location>
</feature>
<dbReference type="SUPFAM" id="SSF57903">
    <property type="entry name" value="FYVE/PHD zinc finger"/>
    <property type="match status" value="1"/>
</dbReference>
<dbReference type="SMART" id="SM00487">
    <property type="entry name" value="DEXDc"/>
    <property type="match status" value="1"/>
</dbReference>
<evidence type="ECO:0000259" key="8">
    <source>
        <dbReference type="PROSITE" id="PS51192"/>
    </source>
</evidence>
<feature type="domain" description="RING-type" evidence="7">
    <location>
        <begin position="1193"/>
        <end position="1241"/>
    </location>
</feature>
<dbReference type="PROSITE" id="PS50089">
    <property type="entry name" value="ZF_RING_2"/>
    <property type="match status" value="1"/>
</dbReference>
<feature type="region of interest" description="Disordered" evidence="6">
    <location>
        <begin position="1047"/>
        <end position="1068"/>
    </location>
</feature>
<dbReference type="GO" id="GO:0005524">
    <property type="term" value="F:ATP binding"/>
    <property type="evidence" value="ECO:0007669"/>
    <property type="project" value="InterPro"/>
</dbReference>
<dbReference type="InterPro" id="IPR001650">
    <property type="entry name" value="Helicase_C-like"/>
</dbReference>
<dbReference type="CDD" id="cd16569">
    <property type="entry name" value="RING-HC_SHPRH-like"/>
    <property type="match status" value="1"/>
</dbReference>
<evidence type="ECO:0000256" key="4">
    <source>
        <dbReference type="ARBA" id="ARBA00022833"/>
    </source>
</evidence>
<dbReference type="SUPFAM" id="SSF57850">
    <property type="entry name" value="RING/U-box"/>
    <property type="match status" value="1"/>
</dbReference>
<evidence type="ECO:0000259" key="9">
    <source>
        <dbReference type="PROSITE" id="PS51194"/>
    </source>
</evidence>
<evidence type="ECO:0000256" key="6">
    <source>
        <dbReference type="SAM" id="MobiDB-lite"/>
    </source>
</evidence>
<dbReference type="HOGENOM" id="CLU_001726_1_1_1"/>
<dbReference type="PhylomeDB" id="B3RQ77"/>
<feature type="domain" description="Helicase ATP-binding" evidence="8">
    <location>
        <begin position="477"/>
        <end position="627"/>
    </location>
</feature>
<dbReference type="InterPro" id="IPR001841">
    <property type="entry name" value="Znf_RING"/>
</dbReference>
<dbReference type="CDD" id="cd18793">
    <property type="entry name" value="SF2_C_SNF"/>
    <property type="match status" value="1"/>
</dbReference>
<dbReference type="InterPro" id="IPR013083">
    <property type="entry name" value="Znf_RING/FYVE/PHD"/>
</dbReference>
<dbReference type="Pfam" id="PF21324">
    <property type="entry name" value="SHPRH_helical-2nd"/>
    <property type="match status" value="1"/>
</dbReference>
<dbReference type="OMA" id="KAVFFCA"/>
<feature type="domain" description="Helicase C-terminal" evidence="9">
    <location>
        <begin position="1253"/>
        <end position="1383"/>
    </location>
</feature>
<keyword evidence="2 5" id="KW-0863">Zinc-finger</keyword>
<dbReference type="FunFam" id="3.40.50.10810:FF:000013">
    <property type="entry name" value="E3 ubiquitin-protein ligase SHPRH isoform X2"/>
    <property type="match status" value="1"/>
</dbReference>
<dbReference type="InterPro" id="IPR027417">
    <property type="entry name" value="P-loop_NTPase"/>
</dbReference>
<dbReference type="InterPro" id="IPR049730">
    <property type="entry name" value="SNF2/RAD54-like_C"/>
</dbReference>
<dbReference type="SMART" id="SM00184">
    <property type="entry name" value="RING"/>
    <property type="match status" value="1"/>
</dbReference>
<sequence>MASLANGVADDDDMDDLPHNSDSSATTAKKQKVVSDDNSNDEIDQFSIHLHVNISKVETVARTFEIGQFKAQITLDSTFDLQAIDAMILSFGQCNDNGLATIQLNDNYERKLLCSIHLPTHVLNAMDILVNKYRNKNGNAASLYLHAMETDKQFVNLTLSLFLESPAFARLPGPSASIANTGASHLIQNVPVIIRHFLGGQLNSEDFEVSRIPGTAADADEIYRKIKSSPYAMKSDIDDRTHLQHQNLLPTLRPYQARAVQWMLNRERSSTSAQDRSIIHSLWRELKSIDGKQFYFNPYSSRITISRFNIAPLPPGGILADEMGLGKTVEVLACVLLNERPTNILENSTSTDVSGNNLAAKSCDDVCERSDVAYQYDCSDSKDADKVDEGKNTSTLRKRIHSQLKDSITRPSNGNSCKLTCICGGLNEDEDSEQPKTAQCQICSIWQHPKCVRPDFDYCSEYICPHCIVRKPTIASGATLIISPSSIAYQWKEEIMRHIDKAGFKAMIYKGVAKEGFINPSVLANYDIIITTYETLQQDIYHIADNHGNVQKQLRFTRRYLALPSPLPCINWWRICLDEAQMVENVTARAAEMVLKLQCIHRWCVTGTPVQRGIEDLYGLALFLGLDPIHERVWWRKIQLPEQSSSMNWLKLSPIESHFYQRQHEECSTDALKMLNPLLRLRQACCHPQAVTSSGISLNRGRLTMDQILESMIKKSKTECEEAQRQIIFALNGITNILKNTDSVVCYGFVCNAIYIHVLGLAGVHVMKEELVEAVDRYREAIAAWEEYKDRLHTDSIQKIHTLHNLNDILKNHPEIAQDCGRTIRESRLDHEVEQLKLSYLIKFKTATVNSREILQQSKQAISELKSQLDEIWYLQLLEKFEVLGLENQLITRLQQRLSTQLTQMYLNSTEMAGSFTNITGLKYVATMQLDAITESREALLKLIYSIDQENFQLLVSSAADCHLRPSKLQRRKKCKICEANRYFEEYESHLFLLQRRSKEKSSNLQENLNRMMTTKQLVSRADSEIERTLKAIVAFAKSYVNYKDDDDDDDGGLNASQSEMHTERFEGISDDEHQIREMIRSGRHFLSLLDTYKKEFNHIRALWMSIDDHIAALDELEMAKTRLRKQCPGEEVPDSAQTYIIPPGLVEQTRFRFLSDLSLGKIELKKKLGQLSYLENLSKARNFSSHENEDSCPICVRKLGKEWTVLGCGHCYCYDCTDVMIKKCAQNDMRQQSVKCPLCRIKTAVPEISYASLDDAASTSEASDIKVEWTVVLNLISQALTDNKINHINAKSGQNFQDSITKFKYDTSIPVLLLPLKSGANGLNLIEATHVILIEPVLNPAQELQAIGRVHRIGQTKKRGKDEVPITIDEYKSLFLKSDELL</sequence>
<evidence type="ECO:0000256" key="3">
    <source>
        <dbReference type="ARBA" id="ARBA00022801"/>
    </source>
</evidence>
<evidence type="ECO:0000256" key="1">
    <source>
        <dbReference type="ARBA" id="ARBA00022723"/>
    </source>
</evidence>
<dbReference type="SMART" id="SM00249">
    <property type="entry name" value="PHD"/>
    <property type="match status" value="1"/>
</dbReference>
<dbReference type="eggNOG" id="KOG0298">
    <property type="taxonomic scope" value="Eukaryota"/>
</dbReference>
<dbReference type="Gene3D" id="3.40.50.10810">
    <property type="entry name" value="Tandem AAA-ATPase domain"/>
    <property type="match status" value="2"/>
</dbReference>
<evidence type="ECO:0000313" key="11">
    <source>
        <dbReference type="Proteomes" id="UP000009022"/>
    </source>
</evidence>
<dbReference type="InterPro" id="IPR014001">
    <property type="entry name" value="Helicase_ATP-bd"/>
</dbReference>
<dbReference type="RefSeq" id="XP_002109608.1">
    <property type="nucleotide sequence ID" value="XM_002109572.1"/>
</dbReference>
<dbReference type="CDD" id="cd15547">
    <property type="entry name" value="PHD_SHPRH"/>
    <property type="match status" value="1"/>
</dbReference>
<dbReference type="STRING" id="10228.B3RQ77"/>
<dbReference type="InParanoid" id="B3RQ77"/>
<dbReference type="InterPro" id="IPR001965">
    <property type="entry name" value="Znf_PHD"/>
</dbReference>
<dbReference type="SMART" id="SM00490">
    <property type="entry name" value="HELICc"/>
    <property type="match status" value="1"/>
</dbReference>
<dbReference type="GO" id="GO:0006974">
    <property type="term" value="P:DNA damage response"/>
    <property type="evidence" value="ECO:0000318"/>
    <property type="project" value="GO_Central"/>
</dbReference>
<proteinExistence type="predicted"/>
<gene>
    <name evidence="10" type="ORF">TRIADDRAFT_53804</name>
</gene>
<dbReference type="OrthoDB" id="423559at2759"/>
<dbReference type="GO" id="GO:0000209">
    <property type="term" value="P:protein polyubiquitination"/>
    <property type="evidence" value="ECO:0000318"/>
    <property type="project" value="GO_Central"/>
</dbReference>
<evidence type="ECO:0008006" key="12">
    <source>
        <dbReference type="Google" id="ProtNLM"/>
    </source>
</evidence>
<dbReference type="Pfam" id="PF21325">
    <property type="entry name" value="SHPRH_helical-1st"/>
    <property type="match status" value="2"/>
</dbReference>